<proteinExistence type="inferred from homology"/>
<reference evidence="9 10" key="1">
    <citation type="submission" date="2024-10" db="EMBL/GenBank/DDBJ databases">
        <authorList>
            <person name="Deangelis K."/>
            <person name="Huntemann M."/>
            <person name="Clum A."/>
            <person name="Wang J."/>
            <person name="Palaniappan K."/>
            <person name="Ritter S."/>
            <person name="Chen I.-M."/>
            <person name="Stamatis D."/>
            <person name="Reddy T."/>
            <person name="O'Malley R."/>
            <person name="Daum C."/>
            <person name="Ng V."/>
            <person name="Ivanova N."/>
            <person name="Kyrpides N."/>
            <person name="Woyke T."/>
        </authorList>
    </citation>
    <scope>NUCLEOTIDE SEQUENCE [LARGE SCALE GENOMIC DNA]</scope>
    <source>
        <strain evidence="9 10">GAS97</strain>
    </source>
</reference>
<dbReference type="PANTHER" id="PTHR31272">
    <property type="entry name" value="CYTOCHROME C-TYPE BIOGENESIS PROTEIN HI_1454-RELATED"/>
    <property type="match status" value="1"/>
</dbReference>
<gene>
    <name evidence="9" type="ORF">ABH943_003503</name>
</gene>
<feature type="transmembrane region" description="Helical" evidence="7">
    <location>
        <begin position="242"/>
        <end position="266"/>
    </location>
</feature>
<keyword evidence="10" id="KW-1185">Reference proteome</keyword>
<protein>
    <submittedName>
        <fullName evidence="9">Cytochrome c-type biogenesis protein</fullName>
    </submittedName>
</protein>
<feature type="transmembrane region" description="Helical" evidence="7">
    <location>
        <begin position="197"/>
        <end position="221"/>
    </location>
</feature>
<dbReference type="InterPro" id="IPR003834">
    <property type="entry name" value="Cyt_c_assmbl_TM_dom"/>
</dbReference>
<evidence type="ECO:0000256" key="2">
    <source>
        <dbReference type="ARBA" id="ARBA00006143"/>
    </source>
</evidence>
<feature type="transmembrane region" description="Helical" evidence="7">
    <location>
        <begin position="166"/>
        <end position="191"/>
    </location>
</feature>
<evidence type="ECO:0000256" key="3">
    <source>
        <dbReference type="ARBA" id="ARBA00022692"/>
    </source>
</evidence>
<organism evidence="9 10">
    <name type="scientific">Caballeronia udeis</name>
    <dbReference type="NCBI Taxonomy" id="1232866"/>
    <lineage>
        <taxon>Bacteria</taxon>
        <taxon>Pseudomonadati</taxon>
        <taxon>Pseudomonadota</taxon>
        <taxon>Betaproteobacteria</taxon>
        <taxon>Burkholderiales</taxon>
        <taxon>Burkholderiaceae</taxon>
        <taxon>Caballeronia</taxon>
    </lineage>
</organism>
<feature type="transmembrane region" description="Helical" evidence="7">
    <location>
        <begin position="47"/>
        <end position="70"/>
    </location>
</feature>
<dbReference type="Proteomes" id="UP001620514">
    <property type="component" value="Unassembled WGS sequence"/>
</dbReference>
<evidence type="ECO:0000256" key="6">
    <source>
        <dbReference type="ARBA" id="ARBA00023136"/>
    </source>
</evidence>
<evidence type="ECO:0000256" key="7">
    <source>
        <dbReference type="SAM" id="Phobius"/>
    </source>
</evidence>
<evidence type="ECO:0000256" key="1">
    <source>
        <dbReference type="ARBA" id="ARBA00004141"/>
    </source>
</evidence>
<name>A0ABW8MIH7_9BURK</name>
<dbReference type="InterPro" id="IPR051790">
    <property type="entry name" value="Cytochrome_c-biogenesis_DsbD"/>
</dbReference>
<feature type="domain" description="Cytochrome C biogenesis protein transmembrane" evidence="8">
    <location>
        <begin position="47"/>
        <end position="254"/>
    </location>
</feature>
<accession>A0ABW8MIH7</accession>
<sequence>MYLACRQTQNIAPTPFAQHKPDTRERSNSTMPINGTPIVHNLLETPLALLAGLLTIASPCILPVMPILLGTSVDRPDRVRPLFIIAGFILSFAAFAMLLGAVSSGVHIAQGALRNTATALLALSGLLRVWPAPYEWLMARVEHPLQRIGTAISPGVPAGSSNTGGFVLGMSLGAVWTPCAGPVLASILVLVVKAQDLQWSALLLALYAIGASIPMLAIIYGGQYITRRVRVVARHAPRLQQIFGVLVVLTALAIYLQYDVLVYARIATFLPSLKGL</sequence>
<evidence type="ECO:0000313" key="10">
    <source>
        <dbReference type="Proteomes" id="UP001620514"/>
    </source>
</evidence>
<dbReference type="Pfam" id="PF02683">
    <property type="entry name" value="DsbD_TM"/>
    <property type="match status" value="1"/>
</dbReference>
<keyword evidence="4" id="KW-0201">Cytochrome c-type biogenesis</keyword>
<dbReference type="EMBL" id="JBIYDN010000010">
    <property type="protein sequence ID" value="MFK4443481.1"/>
    <property type="molecule type" value="Genomic_DNA"/>
</dbReference>
<comment type="similarity">
    <text evidence="2">Belongs to the DsbD family.</text>
</comment>
<evidence type="ECO:0000313" key="9">
    <source>
        <dbReference type="EMBL" id="MFK4443481.1"/>
    </source>
</evidence>
<comment type="caution">
    <text evidence="9">The sequence shown here is derived from an EMBL/GenBank/DDBJ whole genome shotgun (WGS) entry which is preliminary data.</text>
</comment>
<keyword evidence="5 7" id="KW-1133">Transmembrane helix</keyword>
<evidence type="ECO:0000259" key="8">
    <source>
        <dbReference type="Pfam" id="PF02683"/>
    </source>
</evidence>
<feature type="transmembrane region" description="Helical" evidence="7">
    <location>
        <begin position="82"/>
        <end position="106"/>
    </location>
</feature>
<evidence type="ECO:0000256" key="4">
    <source>
        <dbReference type="ARBA" id="ARBA00022748"/>
    </source>
</evidence>
<keyword evidence="6 7" id="KW-0472">Membrane</keyword>
<reference evidence="9 10" key="2">
    <citation type="submission" date="2024-11" db="EMBL/GenBank/DDBJ databases">
        <title>Using genomics to understand microbial adaptation to soil warming.</title>
        <authorList>
            <person name="Deangelis K.M. PhD."/>
        </authorList>
    </citation>
    <scope>NUCLEOTIDE SEQUENCE [LARGE SCALE GENOMIC DNA]</scope>
    <source>
        <strain evidence="9 10">GAS97</strain>
    </source>
</reference>
<evidence type="ECO:0000256" key="5">
    <source>
        <dbReference type="ARBA" id="ARBA00022989"/>
    </source>
</evidence>
<keyword evidence="3 7" id="KW-0812">Transmembrane</keyword>
<dbReference type="PANTHER" id="PTHR31272:SF9">
    <property type="entry name" value="BLL1027 PROTEIN"/>
    <property type="match status" value="1"/>
</dbReference>
<comment type="subcellular location">
    <subcellularLocation>
        <location evidence="1">Membrane</location>
        <topology evidence="1">Multi-pass membrane protein</topology>
    </subcellularLocation>
</comment>